<keyword evidence="2" id="KW-1185">Reference proteome</keyword>
<dbReference type="GeneID" id="82202413"/>
<name>A0A1U7NH76_9FIRM</name>
<dbReference type="EMBL" id="MPJW01000097">
    <property type="protein sequence ID" value="OLU40891.1"/>
    <property type="molecule type" value="Genomic_DNA"/>
</dbReference>
<feature type="non-terminal residue" evidence="1">
    <location>
        <position position="98"/>
    </location>
</feature>
<organism evidence="1 2">
    <name type="scientific">Ileibacterium valens</name>
    <dbReference type="NCBI Taxonomy" id="1862668"/>
    <lineage>
        <taxon>Bacteria</taxon>
        <taxon>Bacillati</taxon>
        <taxon>Bacillota</taxon>
        <taxon>Erysipelotrichia</taxon>
        <taxon>Erysipelotrichales</taxon>
        <taxon>Erysipelotrichaceae</taxon>
        <taxon>Ileibacterium</taxon>
    </lineage>
</organism>
<accession>A0A1U7NH76</accession>
<protein>
    <submittedName>
        <fullName evidence="1">Uncharacterized protein</fullName>
    </submittedName>
</protein>
<sequence length="98" mass="11202">MCEAIIQMQNSYRNEGIRIGERRGKTEGIQIGKTEGIEIGRNQELRKIAVKLLNYGECNFICVSRERTARPAQIFFAICAFIKKRGNEIMAKIKRNPA</sequence>
<dbReference type="Proteomes" id="UP000186341">
    <property type="component" value="Unassembled WGS sequence"/>
</dbReference>
<evidence type="ECO:0000313" key="1">
    <source>
        <dbReference type="EMBL" id="OLU40891.1"/>
    </source>
</evidence>
<evidence type="ECO:0000313" key="2">
    <source>
        <dbReference type="Proteomes" id="UP000186341"/>
    </source>
</evidence>
<dbReference type="AlphaFoldDB" id="A0A1U7NH76"/>
<gene>
    <name evidence="1" type="ORF">BO222_04185</name>
</gene>
<reference evidence="1 2" key="1">
    <citation type="submission" date="2016-11" db="EMBL/GenBank/DDBJ databases">
        <title>Description of two novel members of the family Erysipelotrichaceae: Ileibacterium lipovorans gen. nov., sp. nov. and Dubosiella newyorkensis, gen. nov., sp. nov.</title>
        <authorList>
            <person name="Cox L.M."/>
            <person name="Sohn J."/>
            <person name="Tyrrell K.L."/>
            <person name="Citron D.M."/>
            <person name="Lawson P.A."/>
            <person name="Patel N.B."/>
            <person name="Iizumi T."/>
            <person name="Perez-Perez G.I."/>
            <person name="Goldstein E.J."/>
            <person name="Blaser M.J."/>
        </authorList>
    </citation>
    <scope>NUCLEOTIDE SEQUENCE [LARGE SCALE GENOMIC DNA]</scope>
    <source>
        <strain evidence="1 2">NYU-BL-A3</strain>
    </source>
</reference>
<dbReference type="RefSeq" id="WP_198931991.1">
    <property type="nucleotide sequence ID" value="NZ_MPJW01000097.1"/>
</dbReference>
<comment type="caution">
    <text evidence="1">The sequence shown here is derived from an EMBL/GenBank/DDBJ whole genome shotgun (WGS) entry which is preliminary data.</text>
</comment>
<proteinExistence type="predicted"/>